<dbReference type="AlphaFoldDB" id="A0A8R1DN55"/>
<evidence type="ECO:0000313" key="3">
    <source>
        <dbReference type="Proteomes" id="UP000005237"/>
    </source>
</evidence>
<keyword evidence="1" id="KW-0812">Transmembrane</keyword>
<dbReference type="Proteomes" id="UP000005237">
    <property type="component" value="Unassembled WGS sequence"/>
</dbReference>
<protein>
    <submittedName>
        <fullName evidence="2">Uncharacterized protein</fullName>
    </submittedName>
</protein>
<feature type="transmembrane region" description="Helical" evidence="1">
    <location>
        <begin position="6"/>
        <end position="28"/>
    </location>
</feature>
<dbReference type="EnsemblMetazoa" id="CJA06426.1">
    <property type="protein sequence ID" value="CJA06426.1"/>
    <property type="gene ID" value="WBGene00125630"/>
</dbReference>
<organism evidence="2 3">
    <name type="scientific">Caenorhabditis japonica</name>
    <dbReference type="NCBI Taxonomy" id="281687"/>
    <lineage>
        <taxon>Eukaryota</taxon>
        <taxon>Metazoa</taxon>
        <taxon>Ecdysozoa</taxon>
        <taxon>Nematoda</taxon>
        <taxon>Chromadorea</taxon>
        <taxon>Rhabditida</taxon>
        <taxon>Rhabditina</taxon>
        <taxon>Rhabditomorpha</taxon>
        <taxon>Rhabditoidea</taxon>
        <taxon>Rhabditidae</taxon>
        <taxon>Peloderinae</taxon>
        <taxon>Caenorhabditis</taxon>
    </lineage>
</organism>
<keyword evidence="1" id="KW-1133">Transmembrane helix</keyword>
<feature type="transmembrane region" description="Helical" evidence="1">
    <location>
        <begin position="83"/>
        <end position="109"/>
    </location>
</feature>
<name>A0A8R1DN55_CAEJA</name>
<sequence length="148" mass="16479">MGTHHKIALILHVSTIPLIISLILIMTISAFTRVFRKRTAMIVLIIVSWLILFMLIASSILRVEKFEGPCLVPTRIAFSYHKNVYIVFTVASLILSLIVTQILAFAGYLRSKITVLSIDGDIHHCDRPVAEKLAGSSSMVTVRTLDAF</sequence>
<accession>A0A8R1DN55</accession>
<reference evidence="2" key="2">
    <citation type="submission" date="2022-06" db="UniProtKB">
        <authorList>
            <consortium name="EnsemblMetazoa"/>
        </authorList>
    </citation>
    <scope>IDENTIFICATION</scope>
    <source>
        <strain evidence="2">DF5081</strain>
    </source>
</reference>
<feature type="transmembrane region" description="Helical" evidence="1">
    <location>
        <begin position="40"/>
        <end position="63"/>
    </location>
</feature>
<keyword evidence="1" id="KW-0472">Membrane</keyword>
<evidence type="ECO:0000313" key="2">
    <source>
        <dbReference type="EnsemblMetazoa" id="CJA06426.1"/>
    </source>
</evidence>
<evidence type="ECO:0000256" key="1">
    <source>
        <dbReference type="SAM" id="Phobius"/>
    </source>
</evidence>
<proteinExistence type="predicted"/>
<keyword evidence="3" id="KW-1185">Reference proteome</keyword>
<reference evidence="3" key="1">
    <citation type="submission" date="2010-08" db="EMBL/GenBank/DDBJ databases">
        <authorList>
            <consortium name="Caenorhabditis japonica Sequencing Consortium"/>
            <person name="Wilson R.K."/>
        </authorList>
    </citation>
    <scope>NUCLEOTIDE SEQUENCE [LARGE SCALE GENOMIC DNA]</scope>
    <source>
        <strain evidence="3">DF5081</strain>
    </source>
</reference>